<name>A0A426Y8E0_ENSVE</name>
<sequence>MNSAGVCTVSPPFQSRRTHPFNRRSLHVTPASVYAVIGATGRGLLTNSDGAWTEAARRRPRSTGRSVRIRWPPEQEDKGAAGGERCRVTWRGPRWNSLQRQRRDKRQGSPID</sequence>
<dbReference type="AlphaFoldDB" id="A0A426Y8E0"/>
<organism evidence="2 3">
    <name type="scientific">Ensete ventricosum</name>
    <name type="common">Abyssinian banana</name>
    <name type="synonym">Musa ensete</name>
    <dbReference type="NCBI Taxonomy" id="4639"/>
    <lineage>
        <taxon>Eukaryota</taxon>
        <taxon>Viridiplantae</taxon>
        <taxon>Streptophyta</taxon>
        <taxon>Embryophyta</taxon>
        <taxon>Tracheophyta</taxon>
        <taxon>Spermatophyta</taxon>
        <taxon>Magnoliopsida</taxon>
        <taxon>Liliopsida</taxon>
        <taxon>Zingiberales</taxon>
        <taxon>Musaceae</taxon>
        <taxon>Ensete</taxon>
    </lineage>
</organism>
<dbReference type="Proteomes" id="UP000287651">
    <property type="component" value="Unassembled WGS sequence"/>
</dbReference>
<evidence type="ECO:0000313" key="3">
    <source>
        <dbReference type="Proteomes" id="UP000287651"/>
    </source>
</evidence>
<feature type="region of interest" description="Disordered" evidence="1">
    <location>
        <begin position="1"/>
        <end position="21"/>
    </location>
</feature>
<gene>
    <name evidence="2" type="ORF">B296_00045558</name>
</gene>
<evidence type="ECO:0000256" key="1">
    <source>
        <dbReference type="SAM" id="MobiDB-lite"/>
    </source>
</evidence>
<evidence type="ECO:0000313" key="2">
    <source>
        <dbReference type="EMBL" id="RRT47987.1"/>
    </source>
</evidence>
<dbReference type="EMBL" id="AMZH03014235">
    <property type="protein sequence ID" value="RRT47987.1"/>
    <property type="molecule type" value="Genomic_DNA"/>
</dbReference>
<protein>
    <submittedName>
        <fullName evidence="2">Uncharacterized protein</fullName>
    </submittedName>
</protein>
<comment type="caution">
    <text evidence="2">The sequence shown here is derived from an EMBL/GenBank/DDBJ whole genome shotgun (WGS) entry which is preliminary data.</text>
</comment>
<accession>A0A426Y8E0</accession>
<feature type="compositionally biased region" description="Basic and acidic residues" evidence="1">
    <location>
        <begin position="72"/>
        <end position="87"/>
    </location>
</feature>
<reference evidence="2 3" key="1">
    <citation type="journal article" date="2014" name="Agronomy (Basel)">
        <title>A Draft Genome Sequence for Ensete ventricosum, the Drought-Tolerant Tree Against Hunger.</title>
        <authorList>
            <person name="Harrison J."/>
            <person name="Moore K.A."/>
            <person name="Paszkiewicz K."/>
            <person name="Jones T."/>
            <person name="Grant M."/>
            <person name="Ambacheew D."/>
            <person name="Muzemil S."/>
            <person name="Studholme D.J."/>
        </authorList>
    </citation>
    <scope>NUCLEOTIDE SEQUENCE [LARGE SCALE GENOMIC DNA]</scope>
</reference>
<proteinExistence type="predicted"/>
<feature type="region of interest" description="Disordered" evidence="1">
    <location>
        <begin position="72"/>
        <end position="112"/>
    </location>
</feature>
<feature type="compositionally biased region" description="Polar residues" evidence="1">
    <location>
        <begin position="1"/>
        <end position="15"/>
    </location>
</feature>